<dbReference type="PANTHER" id="PTHR30570">
    <property type="entry name" value="PERIPLASMIC PHOSPHATE BINDING COMPONENT OF PHOSPHATE ABC TRANSPORTER"/>
    <property type="match status" value="1"/>
</dbReference>
<dbReference type="Gene3D" id="3.40.190.10">
    <property type="entry name" value="Periplasmic binding protein-like II"/>
    <property type="match status" value="2"/>
</dbReference>
<accession>K9YM18</accession>
<dbReference type="SUPFAM" id="SSF53850">
    <property type="entry name" value="Periplasmic binding protein-like II"/>
    <property type="match status" value="1"/>
</dbReference>
<reference evidence="7" key="1">
    <citation type="journal article" date="2013" name="Proc. Natl. Acad. Sci. U.S.A.">
        <title>Improving the coverage of the cyanobacterial phylum using diversity-driven genome sequencing.</title>
        <authorList>
            <person name="Shih P.M."/>
            <person name="Wu D."/>
            <person name="Latifi A."/>
            <person name="Axen S.D."/>
            <person name="Fewer D.P."/>
            <person name="Talla E."/>
            <person name="Calteau A."/>
            <person name="Cai F."/>
            <person name="Tandeau de Marsac N."/>
            <person name="Rippka R."/>
            <person name="Herdman M."/>
            <person name="Sivonen K."/>
            <person name="Coursin T."/>
            <person name="Laurent T."/>
            <person name="Goodwin L."/>
            <person name="Nolan M."/>
            <person name="Davenport K.W."/>
            <person name="Han C.S."/>
            <person name="Rubin E.M."/>
            <person name="Eisen J.A."/>
            <person name="Woyke T."/>
            <person name="Gugger M."/>
            <person name="Kerfeld C.A."/>
        </authorList>
    </citation>
    <scope>NUCLEOTIDE SEQUENCE [LARGE SCALE GENOMIC DNA]</scope>
    <source>
        <strain evidence="7">ATCC 29140 / PCC 7202</strain>
    </source>
</reference>
<dbReference type="GO" id="GO:0006817">
    <property type="term" value="P:phosphate ion transport"/>
    <property type="evidence" value="ECO:0007669"/>
    <property type="project" value="UniProtKB-UniRule"/>
</dbReference>
<evidence type="ECO:0000256" key="4">
    <source>
        <dbReference type="RuleBase" id="RU367119"/>
    </source>
</evidence>
<evidence type="ECO:0000256" key="1">
    <source>
        <dbReference type="ARBA" id="ARBA00008725"/>
    </source>
</evidence>
<feature type="chain" id="PRO_5027144161" description="Phosphate-binding protein" evidence="4">
    <location>
        <begin position="30"/>
        <end position="342"/>
    </location>
</feature>
<keyword evidence="7" id="KW-1185">Reference proteome</keyword>
<dbReference type="STRING" id="292563.Cyast_1177"/>
<dbReference type="PROSITE" id="PS51257">
    <property type="entry name" value="PROKAR_LIPOPROTEIN"/>
    <property type="match status" value="1"/>
</dbReference>
<dbReference type="GO" id="GO:0042301">
    <property type="term" value="F:phosphate ion binding"/>
    <property type="evidence" value="ECO:0007669"/>
    <property type="project" value="UniProtKB-UniRule"/>
</dbReference>
<dbReference type="CDD" id="cd13654">
    <property type="entry name" value="PBP2_phosphate_like_2"/>
    <property type="match status" value="1"/>
</dbReference>
<evidence type="ECO:0000313" key="7">
    <source>
        <dbReference type="Proteomes" id="UP000010483"/>
    </source>
</evidence>
<dbReference type="EMBL" id="CP003940">
    <property type="protein sequence ID" value="AFZ47143.1"/>
    <property type="molecule type" value="Genomic_DNA"/>
</dbReference>
<dbReference type="eggNOG" id="COG0226">
    <property type="taxonomic scope" value="Bacteria"/>
</dbReference>
<dbReference type="HOGENOM" id="CLU_026228_1_0_3"/>
<evidence type="ECO:0000313" key="6">
    <source>
        <dbReference type="EMBL" id="AFZ47143.1"/>
    </source>
</evidence>
<evidence type="ECO:0000256" key="3">
    <source>
        <dbReference type="ARBA" id="ARBA00022729"/>
    </source>
</evidence>
<dbReference type="InterPro" id="IPR024370">
    <property type="entry name" value="PBP_domain"/>
</dbReference>
<proteinExistence type="inferred from homology"/>
<keyword evidence="2 4" id="KW-0813">Transport</keyword>
<gene>
    <name evidence="6" type="ordered locus">Cyast_1177</name>
</gene>
<evidence type="ECO:0000256" key="2">
    <source>
        <dbReference type="ARBA" id="ARBA00022448"/>
    </source>
</evidence>
<dbReference type="KEGG" id="csn:Cyast_1177"/>
<dbReference type="InterPro" id="IPR011862">
    <property type="entry name" value="Phos-bd"/>
</dbReference>
<dbReference type="NCBIfam" id="TIGR02136">
    <property type="entry name" value="ptsS_2"/>
    <property type="match status" value="1"/>
</dbReference>
<dbReference type="Proteomes" id="UP000010483">
    <property type="component" value="Chromosome"/>
</dbReference>
<protein>
    <recommendedName>
        <fullName evidence="4">Phosphate-binding protein</fullName>
    </recommendedName>
</protein>
<comment type="function">
    <text evidence="4">Involved in the system for phosphate transport across the cytoplasmic membrane.</text>
</comment>
<dbReference type="BioCyc" id="CSTA292563:G1353-1184-MONOMER"/>
<dbReference type="FunFam" id="3.40.190.10:FF:000055">
    <property type="entry name" value="Phosphate ABC transporter, phosphate-binding protein"/>
    <property type="match status" value="1"/>
</dbReference>
<name>K9YM18_CYASC</name>
<dbReference type="PATRIC" id="fig|292563.3.peg.1234"/>
<evidence type="ECO:0000259" key="5">
    <source>
        <dbReference type="Pfam" id="PF12849"/>
    </source>
</evidence>
<feature type="signal peptide" evidence="4">
    <location>
        <begin position="1"/>
        <end position="29"/>
    </location>
</feature>
<organism evidence="6 7">
    <name type="scientific">Cyanobacterium stanieri (strain ATCC 29140 / PCC 7202)</name>
    <dbReference type="NCBI Taxonomy" id="292563"/>
    <lineage>
        <taxon>Bacteria</taxon>
        <taxon>Bacillati</taxon>
        <taxon>Cyanobacteriota</taxon>
        <taxon>Cyanophyceae</taxon>
        <taxon>Oscillatoriophycideae</taxon>
        <taxon>Chroococcales</taxon>
        <taxon>Geminocystaceae</taxon>
        <taxon>Cyanobacterium</taxon>
    </lineage>
</organism>
<dbReference type="PANTHER" id="PTHR30570:SF1">
    <property type="entry name" value="PHOSPHATE-BINDING PROTEIN PSTS"/>
    <property type="match status" value="1"/>
</dbReference>
<keyword evidence="3 4" id="KW-0732">Signal</keyword>
<feature type="domain" description="PBP" evidence="5">
    <location>
        <begin position="37"/>
        <end position="294"/>
    </location>
</feature>
<dbReference type="AlphaFoldDB" id="K9YM18"/>
<dbReference type="Pfam" id="PF12849">
    <property type="entry name" value="PBP_like_2"/>
    <property type="match status" value="1"/>
</dbReference>
<dbReference type="InterPro" id="IPR050811">
    <property type="entry name" value="Phosphate_ABC_transporter"/>
</dbReference>
<sequence>MNKKKIWTSTLTTSLVVATGLIGCANQSAMTSNSDLTGDIVIDGSSTVYPITEVMSEEFERDNPNVRIAIGISGSGGGLSKFCAGETDISNASRPIRASEIEQCEQNGIEFIELPVAFDALSVVINRENDWATCLTARELQTIWSPESQGVINNWNQVRAGFPDVPLSLYAPGTDSGTFDYFTEAINGEEGLSRGDITASEDDNVIVQGVSNDIGGLGYFGLSYLEENLGSLRAVSLDNEDPNDGGDGCIEPSLQNVEAGIYQPLARPLFIYVKKASLERPEVRAFVDFYLSEENAQLTREAGQVDLPSTLYDKANSRLQQMKTGSVFVDISTIGVKLDEVF</sequence>
<comment type="similarity">
    <text evidence="1 4">Belongs to the PstS family.</text>
</comment>
<keyword evidence="4" id="KW-0592">Phosphate transport</keyword>